<dbReference type="OrthoDB" id="5380394at2"/>
<reference evidence="1 3" key="1">
    <citation type="submission" date="2017-06" db="EMBL/GenBank/DDBJ databases">
        <title>Genome Sequencing of the methanotroph Methylovulum psychrotolerants str. HV10-M2 isolated from a high-altitude environment.</title>
        <authorList>
            <person name="Mateos-Rivera A."/>
        </authorList>
    </citation>
    <scope>NUCLEOTIDE SEQUENCE [LARGE SCALE GENOMIC DNA]</scope>
    <source>
        <strain evidence="1 3">HV10_M2</strain>
    </source>
</reference>
<protein>
    <recommendedName>
        <fullName evidence="5">Sulfotransferase family protein</fullName>
    </recommendedName>
</protein>
<accession>A0A1Z4BX18</accession>
<dbReference type="RefSeq" id="WP_088618665.1">
    <property type="nucleotide sequence ID" value="NZ_CP022129.1"/>
</dbReference>
<dbReference type="EMBL" id="CP022129">
    <property type="protein sequence ID" value="ASF45790.1"/>
    <property type="molecule type" value="Genomic_DNA"/>
</dbReference>
<organism evidence="1 3">
    <name type="scientific">Methylovulum psychrotolerans</name>
    <dbReference type="NCBI Taxonomy" id="1704499"/>
    <lineage>
        <taxon>Bacteria</taxon>
        <taxon>Pseudomonadati</taxon>
        <taxon>Pseudomonadota</taxon>
        <taxon>Gammaproteobacteria</taxon>
        <taxon>Methylococcales</taxon>
        <taxon>Methylococcaceae</taxon>
        <taxon>Methylovulum</taxon>
    </lineage>
</organism>
<dbReference type="Proteomes" id="UP000237423">
    <property type="component" value="Unassembled WGS sequence"/>
</dbReference>
<gene>
    <name evidence="2" type="ORF">AADEFJLK_02633</name>
    <name evidence="1" type="ORF">CEK71_06715</name>
</gene>
<name>A0A1Z4BX18_9GAMM</name>
<keyword evidence="3" id="KW-1185">Reference proteome</keyword>
<dbReference type="Proteomes" id="UP000197019">
    <property type="component" value="Chromosome"/>
</dbReference>
<evidence type="ECO:0000313" key="4">
    <source>
        <dbReference type="Proteomes" id="UP000237423"/>
    </source>
</evidence>
<evidence type="ECO:0000313" key="2">
    <source>
        <dbReference type="EMBL" id="POZ51759.1"/>
    </source>
</evidence>
<dbReference type="InterPro" id="IPR027417">
    <property type="entry name" value="P-loop_NTPase"/>
</dbReference>
<dbReference type="EMBL" id="PGFZ01000005">
    <property type="protein sequence ID" value="POZ51759.1"/>
    <property type="molecule type" value="Genomic_DNA"/>
</dbReference>
<sequence length="327" mass="36692">MTTTDALTDWIPLYLQRGHVHWCYMGQERFVEPFCQDTLQKLAVKPFNQLFRQRTELSVLTERALSHPGLPLQGIIFHSSRCGSTLAAQALAALSDSVVLSEPPAIDTFLQWLTASPDFDKQAGEALLHDLTAALGQPRRAQDQRLFLKTDCWHICHIGRILSAFPGTPWLFLYRDPLEVLVSQARMPSSYLIPGSMIAHGLYPPEQLFNQPLEHGAWVLSHILNAAIQALQTYPGGLLVNYSELPTALTTRLAPHFKLHLNGSDLTAWQQTTARHSKNPQQTFTADAADKQRDADEAIRAIAARWLDTPYAVLEQMRLERLTGLIN</sequence>
<evidence type="ECO:0000313" key="1">
    <source>
        <dbReference type="EMBL" id="ASF45790.1"/>
    </source>
</evidence>
<evidence type="ECO:0008006" key="5">
    <source>
        <dbReference type="Google" id="ProtNLM"/>
    </source>
</evidence>
<evidence type="ECO:0000313" key="3">
    <source>
        <dbReference type="Proteomes" id="UP000197019"/>
    </source>
</evidence>
<dbReference type="KEGG" id="mpsy:CEK71_06715"/>
<proteinExistence type="predicted"/>
<dbReference type="AlphaFoldDB" id="A0A1Z4BX18"/>
<reference evidence="2 4" key="2">
    <citation type="submission" date="2017-11" db="EMBL/GenBank/DDBJ databases">
        <title>Draft Genome Sequence of Methylobacter psychrotolerans Sph1T, an Obligate Methanotroph from Low-Temperature Environments.</title>
        <authorList>
            <person name="Oshkin I.Y."/>
            <person name="Miroshnikov K."/>
            <person name="Belova S.E."/>
            <person name="Korzhenkov A."/>
            <person name="Toshchakov S.V."/>
            <person name="Dedysh S.N."/>
        </authorList>
    </citation>
    <scope>NUCLEOTIDE SEQUENCE [LARGE SCALE GENOMIC DNA]</scope>
    <source>
        <strain evidence="2 4">Sph1</strain>
    </source>
</reference>
<dbReference type="Gene3D" id="3.40.50.300">
    <property type="entry name" value="P-loop containing nucleotide triphosphate hydrolases"/>
    <property type="match status" value="1"/>
</dbReference>
<dbReference type="SUPFAM" id="SSF52540">
    <property type="entry name" value="P-loop containing nucleoside triphosphate hydrolases"/>
    <property type="match status" value="1"/>
</dbReference>